<dbReference type="SUPFAM" id="SSF55729">
    <property type="entry name" value="Acyl-CoA N-acyltransferases (Nat)"/>
    <property type="match status" value="1"/>
</dbReference>
<dbReference type="EMBL" id="PJCJ01000017">
    <property type="protein sequence ID" value="PLV11686.1"/>
    <property type="molecule type" value="Genomic_DNA"/>
</dbReference>
<organism evidence="2 3">
    <name type="scientific">Pseudomonas plecoglossicida</name>
    <dbReference type="NCBI Taxonomy" id="70775"/>
    <lineage>
        <taxon>Bacteria</taxon>
        <taxon>Pseudomonadati</taxon>
        <taxon>Pseudomonadota</taxon>
        <taxon>Gammaproteobacteria</taxon>
        <taxon>Pseudomonadales</taxon>
        <taxon>Pseudomonadaceae</taxon>
        <taxon>Pseudomonas</taxon>
    </lineage>
</organism>
<dbReference type="RefSeq" id="WP_102083841.1">
    <property type="nucleotide sequence ID" value="NZ_PJCJ01000017.1"/>
</dbReference>
<comment type="caution">
    <text evidence="2">The sequence shown here is derived from an EMBL/GenBank/DDBJ whole genome shotgun (WGS) entry which is preliminary data.</text>
</comment>
<dbReference type="Pfam" id="PF13302">
    <property type="entry name" value="Acetyltransf_3"/>
    <property type="match status" value="1"/>
</dbReference>
<evidence type="ECO:0000313" key="3">
    <source>
        <dbReference type="Proteomes" id="UP000234744"/>
    </source>
</evidence>
<sequence>MNLHSTTISMRLIEENDAEFVVGLRTDNNLNRFLSAVGDDIDAQKKWIRSYKIDEAHNSQFYFIIERNDGVRCGTVRIYDIQDDSFSWGSWILNDKKTRYAAIESAFLVYKFGFENLGFSKCHFEVMKGNDRVMSFHEKMGAKQVSEDETFVYYNISKESVEMAKDSFGRILNK</sequence>
<dbReference type="Gene3D" id="3.40.630.30">
    <property type="match status" value="1"/>
</dbReference>
<dbReference type="PANTHER" id="PTHR43415">
    <property type="entry name" value="SPERMIDINE N(1)-ACETYLTRANSFERASE"/>
    <property type="match status" value="1"/>
</dbReference>
<feature type="domain" description="N-acetyltransferase" evidence="1">
    <location>
        <begin position="10"/>
        <end position="143"/>
    </location>
</feature>
<proteinExistence type="predicted"/>
<protein>
    <submittedName>
        <fullName evidence="2">N-acetyltransferase</fullName>
    </submittedName>
</protein>
<name>A0ABX4TZM8_PSEDL</name>
<evidence type="ECO:0000259" key="1">
    <source>
        <dbReference type="Pfam" id="PF13302"/>
    </source>
</evidence>
<accession>A0ABX4TZM8</accession>
<dbReference type="Proteomes" id="UP000234744">
    <property type="component" value="Unassembled WGS sequence"/>
</dbReference>
<reference evidence="2 3" key="1">
    <citation type="submission" date="2017-12" db="EMBL/GenBank/DDBJ databases">
        <title>Detection of the carbapenemase gene blaVIM-5 in members of the Pseudomonas putida group isolated from polluted Nigerian wetlands.</title>
        <authorList>
            <person name="Adelowo O."/>
            <person name="Vollmers J."/>
            <person name="Maeusezahl I."/>
            <person name="Kaster A.-K."/>
            <person name="Mueller J.A."/>
        </authorList>
    </citation>
    <scope>NUCLEOTIDE SEQUENCE [LARGE SCALE GENOMIC DNA]</scope>
    <source>
        <strain evidence="2 3">MR69</strain>
    </source>
</reference>
<gene>
    <name evidence="2" type="ORF">CXG47_21460</name>
</gene>
<dbReference type="InterPro" id="IPR016181">
    <property type="entry name" value="Acyl_CoA_acyltransferase"/>
</dbReference>
<dbReference type="PANTHER" id="PTHR43415:SF3">
    <property type="entry name" value="GNAT-FAMILY ACETYLTRANSFERASE"/>
    <property type="match status" value="1"/>
</dbReference>
<dbReference type="InterPro" id="IPR000182">
    <property type="entry name" value="GNAT_dom"/>
</dbReference>
<keyword evidence="3" id="KW-1185">Reference proteome</keyword>
<evidence type="ECO:0000313" key="2">
    <source>
        <dbReference type="EMBL" id="PLV11686.1"/>
    </source>
</evidence>